<dbReference type="AlphaFoldDB" id="A0A2S2PAW7"/>
<name>A0A2S2PAW7_SCHGA</name>
<accession>A0A2S2PAW7</accession>
<proteinExistence type="predicted"/>
<sequence length="226" mass="26580">MKNINKLIKVEYMEQENETRRDQTASYQGNGHMTMQYNQETTINIKHCGSSNFDNNMFLKKDENSDNEMIQCESRYNSGYQNKNDVCNRKNQCYKLTKSFIESLEPIIPTLSAFNKVDDYLSHENHSSYMSNNYTESTDSNILISSTEYQNRSFVNIDKQIRESIFNKIMTLKLKKKRCTQEIYSLYFNSPKIRNIFSPEESMDLPNDDIAMMKQSLTTELNAFIK</sequence>
<protein>
    <submittedName>
        <fullName evidence="1">Uncharacterized protein</fullName>
    </submittedName>
</protein>
<dbReference type="EMBL" id="GGMR01013457">
    <property type="protein sequence ID" value="MBY26076.1"/>
    <property type="molecule type" value="Transcribed_RNA"/>
</dbReference>
<evidence type="ECO:0000313" key="1">
    <source>
        <dbReference type="EMBL" id="MBY26076.1"/>
    </source>
</evidence>
<organism evidence="1">
    <name type="scientific">Schizaphis graminum</name>
    <name type="common">Green bug aphid</name>
    <dbReference type="NCBI Taxonomy" id="13262"/>
    <lineage>
        <taxon>Eukaryota</taxon>
        <taxon>Metazoa</taxon>
        <taxon>Ecdysozoa</taxon>
        <taxon>Arthropoda</taxon>
        <taxon>Hexapoda</taxon>
        <taxon>Insecta</taxon>
        <taxon>Pterygota</taxon>
        <taxon>Neoptera</taxon>
        <taxon>Paraneoptera</taxon>
        <taxon>Hemiptera</taxon>
        <taxon>Sternorrhyncha</taxon>
        <taxon>Aphidomorpha</taxon>
        <taxon>Aphidoidea</taxon>
        <taxon>Aphididae</taxon>
        <taxon>Aphidini</taxon>
        <taxon>Schizaphis</taxon>
    </lineage>
</organism>
<reference evidence="1" key="1">
    <citation type="submission" date="2018-04" db="EMBL/GenBank/DDBJ databases">
        <title>Transcriptome of Schizaphis graminum biotype I.</title>
        <authorList>
            <person name="Scully E.D."/>
            <person name="Geib S.M."/>
            <person name="Palmer N.A."/>
            <person name="Koch K."/>
            <person name="Bradshaw J."/>
            <person name="Heng-Moss T."/>
            <person name="Sarath G."/>
        </authorList>
    </citation>
    <scope>NUCLEOTIDE SEQUENCE</scope>
</reference>
<gene>
    <name evidence="1" type="ORF">g.94070</name>
</gene>